<evidence type="ECO:0000313" key="1">
    <source>
        <dbReference type="EMBL" id="KAB5608385.1"/>
    </source>
</evidence>
<accession>A0A5N5RM18</accession>
<dbReference type="RefSeq" id="WP_151916078.1">
    <property type="nucleotide sequence ID" value="NZ_RQSP01000003.1"/>
</dbReference>
<dbReference type="Proteomes" id="UP000326336">
    <property type="component" value="Unassembled WGS sequence"/>
</dbReference>
<dbReference type="AlphaFoldDB" id="A0A5N5RM18"/>
<comment type="caution">
    <text evidence="1">The sequence shown here is derived from an EMBL/GenBank/DDBJ whole genome shotgun (WGS) entry which is preliminary data.</text>
</comment>
<keyword evidence="2" id="KW-1185">Reference proteome</keyword>
<dbReference type="EMBL" id="RQSP01000003">
    <property type="protein sequence ID" value="KAB5608385.1"/>
    <property type="molecule type" value="Genomic_DNA"/>
</dbReference>
<reference evidence="1 2" key="1">
    <citation type="journal article" date="2019" name="Int. J. Syst. Evol. Microbiol.">
        <title>Bifidobacterium jacchi sp. nov., isolated from the faeces of a baby common marmoset (Callithrix jacchus).</title>
        <authorList>
            <person name="Modesto M."/>
            <person name="Watanabe K."/>
            <person name="Arita M."/>
            <person name="Satti M."/>
            <person name="Oki K."/>
            <person name="Sciavilla P."/>
            <person name="Patavino C."/>
            <person name="Camma C."/>
            <person name="Michelini S."/>
            <person name="Sgorbati B."/>
            <person name="Mattarelli P."/>
        </authorList>
    </citation>
    <scope>NUCLEOTIDE SEQUENCE [LARGE SCALE GENOMIC DNA]</scope>
    <source>
        <strain evidence="1 2">MRM 9.3</strain>
    </source>
</reference>
<proteinExistence type="predicted"/>
<name>A0A5N5RM18_9BIFI</name>
<evidence type="ECO:0000313" key="2">
    <source>
        <dbReference type="Proteomes" id="UP000326336"/>
    </source>
</evidence>
<gene>
    <name evidence="1" type="ORF">EHS19_01820</name>
</gene>
<organism evidence="1 2">
    <name type="scientific">Bifidobacterium jacchi</name>
    <dbReference type="NCBI Taxonomy" id="2490545"/>
    <lineage>
        <taxon>Bacteria</taxon>
        <taxon>Bacillati</taxon>
        <taxon>Actinomycetota</taxon>
        <taxon>Actinomycetes</taxon>
        <taxon>Bifidobacteriales</taxon>
        <taxon>Bifidobacteriaceae</taxon>
        <taxon>Bifidobacterium</taxon>
    </lineage>
</organism>
<protein>
    <submittedName>
        <fullName evidence="1">Uncharacterized protein</fullName>
    </submittedName>
</protein>
<sequence length="68" mass="7608">MVVLIVLIALGALLLCACGAFAFLMLGIDVIRDWSRDPLRDAQAALARRVTRLERHLTSTQSDRKETR</sequence>